<protein>
    <submittedName>
        <fullName evidence="2">Uncharacterized protein</fullName>
    </submittedName>
</protein>
<dbReference type="HOGENOM" id="CLU_2990785_0_0_11"/>
<dbReference type="AlphaFoldDB" id="B2GJR3"/>
<dbReference type="KEGG" id="krh:KRH_00650"/>
<dbReference type="Proteomes" id="UP000008838">
    <property type="component" value="Chromosome"/>
</dbReference>
<proteinExistence type="predicted"/>
<reference evidence="2 3" key="1">
    <citation type="journal article" date="2008" name="J. Bacteriol.">
        <title>Complete genome sequence of the soil actinomycete Kocuria rhizophila.</title>
        <authorList>
            <person name="Takarada H."/>
            <person name="Sekine M."/>
            <person name="Kosugi H."/>
            <person name="Matsuo Y."/>
            <person name="Fujisawa T."/>
            <person name="Omata S."/>
            <person name="Kishi E."/>
            <person name="Shimizu A."/>
            <person name="Tsukatani N."/>
            <person name="Tanikawa S."/>
            <person name="Fujita N."/>
            <person name="Harayama S."/>
        </authorList>
    </citation>
    <scope>NUCLEOTIDE SEQUENCE [LARGE SCALE GENOMIC DNA]</scope>
    <source>
        <strain evidence="3">ATCC 9341 / DSM 348 / NBRC 103217 / DC2201</strain>
    </source>
</reference>
<feature type="region of interest" description="Disordered" evidence="1">
    <location>
        <begin position="1"/>
        <end position="57"/>
    </location>
</feature>
<name>B2GJR3_KOCRD</name>
<evidence type="ECO:0000313" key="2">
    <source>
        <dbReference type="EMBL" id="BAG28412.1"/>
    </source>
</evidence>
<accession>B2GJR3</accession>
<sequence>MTPEPAPQEHHMPAETPAAPVPSTAVRRRPRSTLPRQLTLGGLAGWRAGSVPPPAGS</sequence>
<dbReference type="EMBL" id="AP009152">
    <property type="protein sequence ID" value="BAG28412.1"/>
    <property type="molecule type" value="Genomic_DNA"/>
</dbReference>
<organism evidence="2 3">
    <name type="scientific">Kocuria rhizophila (strain ATCC 9341 / DSM 348 / NBRC 103217 / DC2201)</name>
    <dbReference type="NCBI Taxonomy" id="378753"/>
    <lineage>
        <taxon>Bacteria</taxon>
        <taxon>Bacillati</taxon>
        <taxon>Actinomycetota</taxon>
        <taxon>Actinomycetes</taxon>
        <taxon>Micrococcales</taxon>
        <taxon>Micrococcaceae</taxon>
        <taxon>Kocuria</taxon>
    </lineage>
</organism>
<gene>
    <name evidence="2" type="ordered locus">KRH_00650</name>
</gene>
<evidence type="ECO:0000313" key="3">
    <source>
        <dbReference type="Proteomes" id="UP000008838"/>
    </source>
</evidence>
<evidence type="ECO:0000256" key="1">
    <source>
        <dbReference type="SAM" id="MobiDB-lite"/>
    </source>
</evidence>
<dbReference type="STRING" id="378753.KRH_00650"/>
<keyword evidence="3" id="KW-1185">Reference proteome</keyword>